<dbReference type="InParanoid" id="A0A077ZTP1"/>
<evidence type="ECO:0000313" key="4">
    <source>
        <dbReference type="Proteomes" id="UP000039865"/>
    </source>
</evidence>
<evidence type="ECO:0000256" key="2">
    <source>
        <dbReference type="SAM" id="Phobius"/>
    </source>
</evidence>
<dbReference type="AlphaFoldDB" id="A0A077ZTP1"/>
<evidence type="ECO:0008006" key="5">
    <source>
        <dbReference type="Google" id="ProtNLM"/>
    </source>
</evidence>
<sequence>MDKFLYEEIKQNVPSIQYSRSFVSNFNENNQDDLLSDDDDYDDESSILLNSQKFDSQSEDESKERPRKESKLSHLLQSDVDNQAYSMNSFVSGSTDTGSSVQPRTHKQLLLAQKLRKQQRKLRKNKLFKSQENISHNRPNNSDDIHSQFRGLQLQINKNEPQVHIDENKKLINTNSNPTNLNDNSEFLNTLDRSKLFMIYTAVLLLVLVITGGIFMVMHRNDSNISRELQFALFGPQKAPNSNGTSIQNGFLDTQSQNLASEQSVQSQSQSLSNKLENKQKSKINTRKALKEQAQAQNFNNVKENQKSVSTSH</sequence>
<feature type="region of interest" description="Disordered" evidence="1">
    <location>
        <begin position="123"/>
        <end position="145"/>
    </location>
</feature>
<feature type="compositionally biased region" description="Low complexity" evidence="1">
    <location>
        <begin position="264"/>
        <end position="273"/>
    </location>
</feature>
<feature type="compositionally biased region" description="Basic and acidic residues" evidence="1">
    <location>
        <begin position="60"/>
        <end position="72"/>
    </location>
</feature>
<organism evidence="3 4">
    <name type="scientific">Stylonychia lemnae</name>
    <name type="common">Ciliate</name>
    <dbReference type="NCBI Taxonomy" id="5949"/>
    <lineage>
        <taxon>Eukaryota</taxon>
        <taxon>Sar</taxon>
        <taxon>Alveolata</taxon>
        <taxon>Ciliophora</taxon>
        <taxon>Intramacronucleata</taxon>
        <taxon>Spirotrichea</taxon>
        <taxon>Stichotrichia</taxon>
        <taxon>Sporadotrichida</taxon>
        <taxon>Oxytrichidae</taxon>
        <taxon>Stylonychinae</taxon>
        <taxon>Stylonychia</taxon>
    </lineage>
</organism>
<dbReference type="EMBL" id="CCKQ01002182">
    <property type="protein sequence ID" value="CDW73267.1"/>
    <property type="molecule type" value="Genomic_DNA"/>
</dbReference>
<accession>A0A077ZTP1</accession>
<feature type="transmembrane region" description="Helical" evidence="2">
    <location>
        <begin position="197"/>
        <end position="218"/>
    </location>
</feature>
<evidence type="ECO:0000256" key="1">
    <source>
        <dbReference type="SAM" id="MobiDB-lite"/>
    </source>
</evidence>
<protein>
    <recommendedName>
        <fullName evidence="5">Transmembrane protein</fullName>
    </recommendedName>
</protein>
<keyword evidence="2" id="KW-0812">Transmembrane</keyword>
<name>A0A077ZTP1_STYLE</name>
<keyword evidence="2" id="KW-0472">Membrane</keyword>
<feature type="region of interest" description="Disordered" evidence="1">
    <location>
        <begin position="264"/>
        <end position="313"/>
    </location>
</feature>
<keyword evidence="4" id="KW-1185">Reference proteome</keyword>
<dbReference type="Proteomes" id="UP000039865">
    <property type="component" value="Unassembled WGS sequence"/>
</dbReference>
<feature type="compositionally biased region" description="Polar residues" evidence="1">
    <location>
        <begin position="128"/>
        <end position="140"/>
    </location>
</feature>
<evidence type="ECO:0000313" key="3">
    <source>
        <dbReference type="EMBL" id="CDW73267.1"/>
    </source>
</evidence>
<gene>
    <name evidence="3" type="primary">Contig9938.g10621</name>
    <name evidence="3" type="ORF">STYLEM_2243</name>
</gene>
<feature type="region of interest" description="Disordered" evidence="1">
    <location>
        <begin position="50"/>
        <end position="73"/>
    </location>
</feature>
<keyword evidence="2" id="KW-1133">Transmembrane helix</keyword>
<reference evidence="3 4" key="1">
    <citation type="submission" date="2014-06" db="EMBL/GenBank/DDBJ databases">
        <authorList>
            <person name="Swart Estienne"/>
        </authorList>
    </citation>
    <scope>NUCLEOTIDE SEQUENCE [LARGE SCALE GENOMIC DNA]</scope>
    <source>
        <strain evidence="3 4">130c</strain>
    </source>
</reference>
<feature type="compositionally biased region" description="Polar residues" evidence="1">
    <location>
        <begin position="294"/>
        <end position="313"/>
    </location>
</feature>
<proteinExistence type="predicted"/>